<gene>
    <name evidence="2" type="ORF">LAZ67_1001238</name>
</gene>
<accession>A0ABY6JYJ4</accession>
<dbReference type="Gene3D" id="1.10.510.10">
    <property type="entry name" value="Transferase(Phosphotransferase) domain 1"/>
    <property type="match status" value="1"/>
</dbReference>
<reference evidence="2 3" key="1">
    <citation type="submission" date="2022-01" db="EMBL/GenBank/DDBJ databases">
        <title>A chromosomal length assembly of Cordylochernes scorpioides.</title>
        <authorList>
            <person name="Zeh D."/>
            <person name="Zeh J."/>
        </authorList>
    </citation>
    <scope>NUCLEOTIDE SEQUENCE [LARGE SCALE GENOMIC DNA]</scope>
    <source>
        <strain evidence="2">IN4F17</strain>
        <tissue evidence="2">Whole Body</tissue>
    </source>
</reference>
<name>A0ABY6JYJ4_9ARAC</name>
<dbReference type="PANTHER" id="PTHR44167">
    <property type="entry name" value="OVARIAN-SPECIFIC SERINE/THREONINE-PROTEIN KINASE LOK-RELATED"/>
    <property type="match status" value="1"/>
</dbReference>
<dbReference type="Pfam" id="PF00069">
    <property type="entry name" value="Pkinase"/>
    <property type="match status" value="1"/>
</dbReference>
<evidence type="ECO:0000313" key="3">
    <source>
        <dbReference type="Proteomes" id="UP001235939"/>
    </source>
</evidence>
<sequence length="122" mass="13619">MLGVRTVMKQLLEAIAYIHSKNVVHRDIKVSIYTQCQPCADVRDVQPENILLDDNLGVKLTDFGFATVLYDNQRLTGTYLHPVCLHSEVTGELCGTMGYLSPELLRANMYDNAPGYGKEADL</sequence>
<feature type="domain" description="Protein kinase" evidence="1">
    <location>
        <begin position="1"/>
        <end position="122"/>
    </location>
</feature>
<dbReference type="PROSITE" id="PS50011">
    <property type="entry name" value="PROTEIN_KINASE_DOM"/>
    <property type="match status" value="1"/>
</dbReference>
<keyword evidence="3" id="KW-1185">Reference proteome</keyword>
<dbReference type="SUPFAM" id="SSF56112">
    <property type="entry name" value="Protein kinase-like (PK-like)"/>
    <property type="match status" value="2"/>
</dbReference>
<evidence type="ECO:0000259" key="1">
    <source>
        <dbReference type="PROSITE" id="PS50011"/>
    </source>
</evidence>
<dbReference type="EMBL" id="CP092863">
    <property type="protein sequence ID" value="UYV60467.1"/>
    <property type="molecule type" value="Genomic_DNA"/>
</dbReference>
<evidence type="ECO:0000313" key="2">
    <source>
        <dbReference type="EMBL" id="UYV60467.1"/>
    </source>
</evidence>
<dbReference type="InterPro" id="IPR000719">
    <property type="entry name" value="Prot_kinase_dom"/>
</dbReference>
<dbReference type="Proteomes" id="UP001235939">
    <property type="component" value="Chromosome 01"/>
</dbReference>
<organism evidence="2 3">
    <name type="scientific">Cordylochernes scorpioides</name>
    <dbReference type="NCBI Taxonomy" id="51811"/>
    <lineage>
        <taxon>Eukaryota</taxon>
        <taxon>Metazoa</taxon>
        <taxon>Ecdysozoa</taxon>
        <taxon>Arthropoda</taxon>
        <taxon>Chelicerata</taxon>
        <taxon>Arachnida</taxon>
        <taxon>Pseudoscorpiones</taxon>
        <taxon>Cheliferoidea</taxon>
        <taxon>Chernetidae</taxon>
        <taxon>Cordylochernes</taxon>
    </lineage>
</organism>
<dbReference type="InterPro" id="IPR011009">
    <property type="entry name" value="Kinase-like_dom_sf"/>
</dbReference>
<protein>
    <submittedName>
        <fullName evidence="2">PHKG1</fullName>
    </submittedName>
</protein>
<proteinExistence type="predicted"/>
<dbReference type="PANTHER" id="PTHR44167:SF30">
    <property type="entry name" value="PHOSPHORYLASE KINASE"/>
    <property type="match status" value="1"/>
</dbReference>